<dbReference type="EMBL" id="VSSQ01125041">
    <property type="protein sequence ID" value="MPN55591.1"/>
    <property type="molecule type" value="Genomic_DNA"/>
</dbReference>
<evidence type="ECO:0000313" key="1">
    <source>
        <dbReference type="EMBL" id="MPN55591.1"/>
    </source>
</evidence>
<protein>
    <submittedName>
        <fullName evidence="1">Uncharacterized protein</fullName>
    </submittedName>
</protein>
<sequence length="68" mass="7311">MISRRPSNMLAERMNFAASGIWLKLPNELTLPKPGPTFPSVAMDADKAVIPSIPMAASSSVVSENVRI</sequence>
<accession>A0A645IW72</accession>
<proteinExistence type="predicted"/>
<gene>
    <name evidence="1" type="ORF">SDC9_203275</name>
</gene>
<reference evidence="1" key="1">
    <citation type="submission" date="2019-08" db="EMBL/GenBank/DDBJ databases">
        <authorList>
            <person name="Kucharzyk K."/>
            <person name="Murdoch R.W."/>
            <person name="Higgins S."/>
            <person name="Loffler F."/>
        </authorList>
    </citation>
    <scope>NUCLEOTIDE SEQUENCE</scope>
</reference>
<organism evidence="1">
    <name type="scientific">bioreactor metagenome</name>
    <dbReference type="NCBI Taxonomy" id="1076179"/>
    <lineage>
        <taxon>unclassified sequences</taxon>
        <taxon>metagenomes</taxon>
        <taxon>ecological metagenomes</taxon>
    </lineage>
</organism>
<name>A0A645IW72_9ZZZZ</name>
<comment type="caution">
    <text evidence="1">The sequence shown here is derived from an EMBL/GenBank/DDBJ whole genome shotgun (WGS) entry which is preliminary data.</text>
</comment>
<dbReference type="AlphaFoldDB" id="A0A645IW72"/>